<feature type="compositionally biased region" description="Basic and acidic residues" evidence="1">
    <location>
        <begin position="145"/>
        <end position="154"/>
    </location>
</feature>
<protein>
    <submittedName>
        <fullName evidence="2">Uncharacterized protein</fullName>
    </submittedName>
</protein>
<name>A0A2H3D1L5_ARMGA</name>
<keyword evidence="3" id="KW-1185">Reference proteome</keyword>
<dbReference type="EMBL" id="KZ293720">
    <property type="protein sequence ID" value="PBK82203.1"/>
    <property type="molecule type" value="Genomic_DNA"/>
</dbReference>
<feature type="compositionally biased region" description="Low complexity" evidence="1">
    <location>
        <begin position="162"/>
        <end position="179"/>
    </location>
</feature>
<evidence type="ECO:0000313" key="3">
    <source>
        <dbReference type="Proteomes" id="UP000217790"/>
    </source>
</evidence>
<dbReference type="InParanoid" id="A0A2H3D1L5"/>
<accession>A0A2H3D1L5</accession>
<reference evidence="3" key="1">
    <citation type="journal article" date="2017" name="Nat. Ecol. Evol.">
        <title>Genome expansion and lineage-specific genetic innovations in the forest pathogenic fungi Armillaria.</title>
        <authorList>
            <person name="Sipos G."/>
            <person name="Prasanna A.N."/>
            <person name="Walter M.C."/>
            <person name="O'Connor E."/>
            <person name="Balint B."/>
            <person name="Krizsan K."/>
            <person name="Kiss B."/>
            <person name="Hess J."/>
            <person name="Varga T."/>
            <person name="Slot J."/>
            <person name="Riley R."/>
            <person name="Boka B."/>
            <person name="Rigling D."/>
            <person name="Barry K."/>
            <person name="Lee J."/>
            <person name="Mihaltcheva S."/>
            <person name="LaButti K."/>
            <person name="Lipzen A."/>
            <person name="Waldron R."/>
            <person name="Moloney N.M."/>
            <person name="Sperisen C."/>
            <person name="Kredics L."/>
            <person name="Vagvoelgyi C."/>
            <person name="Patrignani A."/>
            <person name="Fitzpatrick D."/>
            <person name="Nagy I."/>
            <person name="Doyle S."/>
            <person name="Anderson J.B."/>
            <person name="Grigoriev I.V."/>
            <person name="Gueldener U."/>
            <person name="Muensterkoetter M."/>
            <person name="Nagy L.G."/>
        </authorList>
    </citation>
    <scope>NUCLEOTIDE SEQUENCE [LARGE SCALE GENOMIC DNA]</scope>
    <source>
        <strain evidence="3">Ar21-2</strain>
    </source>
</reference>
<dbReference type="AlphaFoldDB" id="A0A2H3D1L5"/>
<sequence length="255" mass="28333">MVDNLVSFLRQRKLVSWDSSSHTFSMYLPKHWSSLQGHEMMADLGVRALTHLCYRWNIIGGVSPGIDDQCAIGPDGKLKDASQIQWYQDANDETPVAGPSSDLHAYLTNSIIASLLFLSLEAQKLNEDGAPKKTQKSHQKGTSRLSKDKGKAVDVDVDDSGSDYSTSEASSQSQSSSECPEPPTSEEEDIASGKRVLEKDASREYLSQLEKVSENIVKALEKQVAKVVGDWDQVKFEHLLLEWIITCDQPFEKVE</sequence>
<evidence type="ECO:0000313" key="2">
    <source>
        <dbReference type="EMBL" id="PBK82203.1"/>
    </source>
</evidence>
<evidence type="ECO:0000256" key="1">
    <source>
        <dbReference type="SAM" id="MobiDB-lite"/>
    </source>
</evidence>
<feature type="region of interest" description="Disordered" evidence="1">
    <location>
        <begin position="128"/>
        <end position="194"/>
    </location>
</feature>
<organism evidence="2 3">
    <name type="scientific">Armillaria gallica</name>
    <name type="common">Bulbous honey fungus</name>
    <name type="synonym">Armillaria bulbosa</name>
    <dbReference type="NCBI Taxonomy" id="47427"/>
    <lineage>
        <taxon>Eukaryota</taxon>
        <taxon>Fungi</taxon>
        <taxon>Dikarya</taxon>
        <taxon>Basidiomycota</taxon>
        <taxon>Agaricomycotina</taxon>
        <taxon>Agaricomycetes</taxon>
        <taxon>Agaricomycetidae</taxon>
        <taxon>Agaricales</taxon>
        <taxon>Marasmiineae</taxon>
        <taxon>Physalacriaceae</taxon>
        <taxon>Armillaria</taxon>
    </lineage>
</organism>
<dbReference type="OrthoDB" id="3259181at2759"/>
<dbReference type="Proteomes" id="UP000217790">
    <property type="component" value="Unassembled WGS sequence"/>
</dbReference>
<gene>
    <name evidence="2" type="ORF">ARMGADRAFT_1090577</name>
</gene>
<proteinExistence type="predicted"/>